<dbReference type="InterPro" id="IPR046980">
    <property type="entry name" value="KefG/KefF"/>
</dbReference>
<evidence type="ECO:0000256" key="1">
    <source>
        <dbReference type="ARBA" id="ARBA00023002"/>
    </source>
</evidence>
<reference evidence="3 4" key="1">
    <citation type="submission" date="2021-08" db="EMBL/GenBank/DDBJ databases">
        <title>Helicobacter spp. isolated from feces of Anatolian Ground Squirrel (Spermophilus xanthoprymnus) in Turkey.</title>
        <authorList>
            <person name="Aydin F."/>
            <person name="Abay S."/>
            <person name="Kayman T."/>
            <person name="Karakaya E."/>
            <person name="Saticioglu I.B."/>
        </authorList>
    </citation>
    <scope>NUCLEOTIDE SEQUENCE [LARGE SCALE GENOMIC DNA]</scope>
    <source>
        <strain evidence="3 4">Faydin-H70</strain>
    </source>
</reference>
<protein>
    <submittedName>
        <fullName evidence="3">NAD(P)H-dependent oxidoreductase</fullName>
    </submittedName>
</protein>
<keyword evidence="1" id="KW-0560">Oxidoreductase</keyword>
<comment type="caution">
    <text evidence="3">The sequence shown here is derived from an EMBL/GenBank/DDBJ whole genome shotgun (WGS) entry which is preliminary data.</text>
</comment>
<dbReference type="SUPFAM" id="SSF52218">
    <property type="entry name" value="Flavoproteins"/>
    <property type="match status" value="1"/>
</dbReference>
<feature type="domain" description="Flavodoxin-like fold" evidence="2">
    <location>
        <begin position="22"/>
        <end position="172"/>
    </location>
</feature>
<organism evidence="3 4">
    <name type="scientific">Helicobacter turcicus</name>
    <dbReference type="NCBI Taxonomy" id="2867412"/>
    <lineage>
        <taxon>Bacteria</taxon>
        <taxon>Pseudomonadati</taxon>
        <taxon>Campylobacterota</taxon>
        <taxon>Epsilonproteobacteria</taxon>
        <taxon>Campylobacterales</taxon>
        <taxon>Helicobacteraceae</taxon>
        <taxon>Helicobacter</taxon>
    </lineage>
</organism>
<dbReference type="PANTHER" id="PTHR47307:SF2">
    <property type="entry name" value="GLUTATHIONE-REGULATED POTASSIUM-EFFLUX SYSTEM ANCILLARY PROTEIN KEFF"/>
    <property type="match status" value="1"/>
</dbReference>
<keyword evidence="4" id="KW-1185">Reference proteome</keyword>
<name>A0ABS7JNZ5_9HELI</name>
<dbReference type="Gene3D" id="3.40.50.360">
    <property type="match status" value="1"/>
</dbReference>
<accession>A0ABS7JNZ5</accession>
<proteinExistence type="predicted"/>
<dbReference type="Pfam" id="PF02525">
    <property type="entry name" value="Flavodoxin_2"/>
    <property type="match status" value="1"/>
</dbReference>
<gene>
    <name evidence="3" type="ORF">K4G57_06440</name>
</gene>
<dbReference type="InterPro" id="IPR003680">
    <property type="entry name" value="Flavodoxin_fold"/>
</dbReference>
<dbReference type="PANTHER" id="PTHR47307">
    <property type="entry name" value="GLUTATHIONE-REGULATED POTASSIUM-EFFLUX SYSTEM ANCILLARY PROTEIN KEFG"/>
    <property type="match status" value="1"/>
</dbReference>
<dbReference type="EMBL" id="JAIGYQ010000008">
    <property type="protein sequence ID" value="MBX7491097.1"/>
    <property type="molecule type" value="Genomic_DNA"/>
</dbReference>
<dbReference type="InterPro" id="IPR029039">
    <property type="entry name" value="Flavoprotein-like_sf"/>
</dbReference>
<dbReference type="Proteomes" id="UP000700059">
    <property type="component" value="Unassembled WGS sequence"/>
</dbReference>
<evidence type="ECO:0000313" key="4">
    <source>
        <dbReference type="Proteomes" id="UP000700059"/>
    </source>
</evidence>
<sequence length="186" mass="20881">MRKLILLVLLVSWVFGAEAKVKTLVIASHPYPNSSTFIKSLEQAARSVKNVEVRNLESIYGYDTRAIDGSLEREITRKYERIVFLFPTHWFNITPMMKAYLNETWGSVGPNLWQGKQMLVVSTAGGGSSTYGKNGRVGVELADVFLSMKASAAHAGMEYLPPLVFQAVRTSELENYKNAFIERLSR</sequence>
<evidence type="ECO:0000313" key="3">
    <source>
        <dbReference type="EMBL" id="MBX7491097.1"/>
    </source>
</evidence>
<evidence type="ECO:0000259" key="2">
    <source>
        <dbReference type="Pfam" id="PF02525"/>
    </source>
</evidence>
<dbReference type="RefSeq" id="WP_221532362.1">
    <property type="nucleotide sequence ID" value="NZ_JAIGYP010000008.1"/>
</dbReference>